<evidence type="ECO:0000256" key="2">
    <source>
        <dbReference type="ARBA" id="ARBA00004687"/>
    </source>
</evidence>
<dbReference type="PANTHER" id="PTHR21072:SF13">
    <property type="entry name" value="GPI TRANSAMIDASE COMPONENT PIG-S"/>
    <property type="match status" value="1"/>
</dbReference>
<evidence type="ECO:0000256" key="10">
    <source>
        <dbReference type="SAM" id="Phobius"/>
    </source>
</evidence>
<accession>A0AAN6SZ14</accession>
<dbReference type="Proteomes" id="UP001305647">
    <property type="component" value="Unassembled WGS sequence"/>
</dbReference>
<gene>
    <name evidence="11" type="ORF">N658DRAFT_499120</name>
</gene>
<dbReference type="PANTHER" id="PTHR21072">
    <property type="entry name" value="GPI TRANSAMIDASE COMPONENT PIG-S"/>
    <property type="match status" value="1"/>
</dbReference>
<dbReference type="GO" id="GO:0016255">
    <property type="term" value="P:attachment of GPI anchor to protein"/>
    <property type="evidence" value="ECO:0007669"/>
    <property type="project" value="InterPro"/>
</dbReference>
<evidence type="ECO:0000256" key="7">
    <source>
        <dbReference type="ARBA" id="ARBA00022989"/>
    </source>
</evidence>
<keyword evidence="6" id="KW-0256">Endoplasmic reticulum</keyword>
<comment type="subcellular location">
    <subcellularLocation>
        <location evidence="1">Endoplasmic reticulum membrane</location>
        <topology evidence="1">Multi-pass membrane protein</topology>
    </subcellularLocation>
</comment>
<reference evidence="11" key="1">
    <citation type="journal article" date="2023" name="Mol. Phylogenet. Evol.">
        <title>Genome-scale phylogeny and comparative genomics of the fungal order Sordariales.</title>
        <authorList>
            <person name="Hensen N."/>
            <person name="Bonometti L."/>
            <person name="Westerberg I."/>
            <person name="Brannstrom I.O."/>
            <person name="Guillou S."/>
            <person name="Cros-Aarteil S."/>
            <person name="Calhoun S."/>
            <person name="Haridas S."/>
            <person name="Kuo A."/>
            <person name="Mondo S."/>
            <person name="Pangilinan J."/>
            <person name="Riley R."/>
            <person name="LaButti K."/>
            <person name="Andreopoulos B."/>
            <person name="Lipzen A."/>
            <person name="Chen C."/>
            <person name="Yan M."/>
            <person name="Daum C."/>
            <person name="Ng V."/>
            <person name="Clum A."/>
            <person name="Steindorff A."/>
            <person name="Ohm R.A."/>
            <person name="Martin F."/>
            <person name="Silar P."/>
            <person name="Natvig D.O."/>
            <person name="Lalanne C."/>
            <person name="Gautier V."/>
            <person name="Ament-Velasquez S.L."/>
            <person name="Kruys A."/>
            <person name="Hutchinson M.I."/>
            <person name="Powell A.J."/>
            <person name="Barry K."/>
            <person name="Miller A.N."/>
            <person name="Grigoriev I.V."/>
            <person name="Debuchy R."/>
            <person name="Gladieux P."/>
            <person name="Hiltunen Thoren M."/>
            <person name="Johannesson H."/>
        </authorList>
    </citation>
    <scope>NUCLEOTIDE SEQUENCE</scope>
    <source>
        <strain evidence="11">CBS 757.83</strain>
    </source>
</reference>
<protein>
    <recommendedName>
        <fullName evidence="13">GPI transamidase component PIG-S</fullName>
    </recommendedName>
</protein>
<comment type="caution">
    <text evidence="11">The sequence shown here is derived from an EMBL/GenBank/DDBJ whole genome shotgun (WGS) entry which is preliminary data.</text>
</comment>
<dbReference type="EMBL" id="MU863656">
    <property type="protein sequence ID" value="KAK4098668.1"/>
    <property type="molecule type" value="Genomic_DNA"/>
</dbReference>
<feature type="transmembrane region" description="Helical" evidence="10">
    <location>
        <begin position="21"/>
        <end position="40"/>
    </location>
</feature>
<evidence type="ECO:0000256" key="8">
    <source>
        <dbReference type="ARBA" id="ARBA00023136"/>
    </source>
</evidence>
<keyword evidence="7 10" id="KW-1133">Transmembrane helix</keyword>
<keyword evidence="9" id="KW-0325">Glycoprotein</keyword>
<proteinExistence type="inferred from homology"/>
<evidence type="ECO:0000256" key="6">
    <source>
        <dbReference type="ARBA" id="ARBA00022824"/>
    </source>
</evidence>
<dbReference type="Pfam" id="PF10510">
    <property type="entry name" value="PIG-S"/>
    <property type="match status" value="1"/>
</dbReference>
<organism evidence="11 12">
    <name type="scientific">Parathielavia hyrcaniae</name>
    <dbReference type="NCBI Taxonomy" id="113614"/>
    <lineage>
        <taxon>Eukaryota</taxon>
        <taxon>Fungi</taxon>
        <taxon>Dikarya</taxon>
        <taxon>Ascomycota</taxon>
        <taxon>Pezizomycotina</taxon>
        <taxon>Sordariomycetes</taxon>
        <taxon>Sordariomycetidae</taxon>
        <taxon>Sordariales</taxon>
        <taxon>Chaetomiaceae</taxon>
        <taxon>Parathielavia</taxon>
    </lineage>
</organism>
<comment type="pathway">
    <text evidence="2">Glycolipid biosynthesis; glycosylphosphatidylinositol-anchor biosynthesis.</text>
</comment>
<keyword evidence="8 10" id="KW-0472">Membrane</keyword>
<dbReference type="InterPro" id="IPR019540">
    <property type="entry name" value="PtdIno-glycan_biosynth_class_S"/>
</dbReference>
<keyword evidence="12" id="KW-1185">Reference proteome</keyword>
<reference evidence="11" key="2">
    <citation type="submission" date="2023-05" db="EMBL/GenBank/DDBJ databases">
        <authorList>
            <consortium name="Lawrence Berkeley National Laboratory"/>
            <person name="Steindorff A."/>
            <person name="Hensen N."/>
            <person name="Bonometti L."/>
            <person name="Westerberg I."/>
            <person name="Brannstrom I.O."/>
            <person name="Guillou S."/>
            <person name="Cros-Aarteil S."/>
            <person name="Calhoun S."/>
            <person name="Haridas S."/>
            <person name="Kuo A."/>
            <person name="Mondo S."/>
            <person name="Pangilinan J."/>
            <person name="Riley R."/>
            <person name="Labutti K."/>
            <person name="Andreopoulos B."/>
            <person name="Lipzen A."/>
            <person name="Chen C."/>
            <person name="Yanf M."/>
            <person name="Daum C."/>
            <person name="Ng V."/>
            <person name="Clum A."/>
            <person name="Ohm R."/>
            <person name="Martin F."/>
            <person name="Silar P."/>
            <person name="Natvig D."/>
            <person name="Lalanne C."/>
            <person name="Gautier V."/>
            <person name="Ament-Velasquez S.L."/>
            <person name="Kruys A."/>
            <person name="Hutchinson M.I."/>
            <person name="Powell A.J."/>
            <person name="Barry K."/>
            <person name="Miller A.N."/>
            <person name="Grigoriev I.V."/>
            <person name="Debuchy R."/>
            <person name="Gladieux P."/>
            <person name="Thoren M.H."/>
            <person name="Johannesson H."/>
        </authorList>
    </citation>
    <scope>NUCLEOTIDE SEQUENCE</scope>
    <source>
        <strain evidence="11">CBS 757.83</strain>
    </source>
</reference>
<evidence type="ECO:0000256" key="5">
    <source>
        <dbReference type="ARBA" id="ARBA00022692"/>
    </source>
</evidence>
<dbReference type="AlphaFoldDB" id="A0AAN6SZ14"/>
<evidence type="ECO:0000256" key="3">
    <source>
        <dbReference type="ARBA" id="ARBA00005316"/>
    </source>
</evidence>
<evidence type="ECO:0000313" key="12">
    <source>
        <dbReference type="Proteomes" id="UP001305647"/>
    </source>
</evidence>
<comment type="similarity">
    <text evidence="3">Belongs to the PIGS family.</text>
</comment>
<evidence type="ECO:0000313" key="11">
    <source>
        <dbReference type="EMBL" id="KAK4098668.1"/>
    </source>
</evidence>
<dbReference type="GO" id="GO:0006506">
    <property type="term" value="P:GPI anchor biosynthetic process"/>
    <property type="evidence" value="ECO:0007669"/>
    <property type="project" value="UniProtKB-KW"/>
</dbReference>
<keyword evidence="5 10" id="KW-0812">Transmembrane</keyword>
<evidence type="ECO:0000256" key="4">
    <source>
        <dbReference type="ARBA" id="ARBA00022502"/>
    </source>
</evidence>
<feature type="transmembrane region" description="Helical" evidence="10">
    <location>
        <begin position="486"/>
        <end position="506"/>
    </location>
</feature>
<dbReference type="GO" id="GO:0042765">
    <property type="term" value="C:GPI-anchor transamidase complex"/>
    <property type="evidence" value="ECO:0007669"/>
    <property type="project" value="InterPro"/>
</dbReference>
<name>A0AAN6SZ14_9PEZI</name>
<evidence type="ECO:0000256" key="1">
    <source>
        <dbReference type="ARBA" id="ARBA00004477"/>
    </source>
</evidence>
<sequence length="528" mass="57656">MARQNSRQPPPEKPSDRRRRSHIILSFWLIVLCLGLPIWWKTTTIYRANLPLQEMLDWSDGKACRPVFPLHISIQANALQEHEAQHLLRLTQHALDDLNDFSGHHLRLQLAPPSGTSHYDRDSVLTIRLAPGETSTANFEPHEPVLDITYPPNGIPSPTSSSSPLATYIASQLRSAFAEEQAAISSLLSASSIPSDHRPQGLSPDASDALSKRPARSLRYAPTYHLTFSLFTGGPLPSSWDIEGAIDEYMKPVLDILSPIHNFTIDTQVQLYAAPGVQNEVLNKEDLSSFINAAEWPLSPSIGGAPTINFIVFVGDQTIATPSQQSSSEGDDASAPASHSWLIPQWGTVYLLPLPHDTTHLAASALKQPFLTFTSHLLSLTGIPQSGSLPLRLSTLARIRSADLLLRASSTLGSLARLALALPSISIPRSVADGVAKTIRHLRLACETLGGPEGLAHARVAEAEAERAFFEKSMVGQLYFPDEHKVAVYLPLLGPVAVPLVMGLINELKAWLKRRRDTAEAGKGKKRE</sequence>
<evidence type="ECO:0008006" key="13">
    <source>
        <dbReference type="Google" id="ProtNLM"/>
    </source>
</evidence>
<evidence type="ECO:0000256" key="9">
    <source>
        <dbReference type="ARBA" id="ARBA00023180"/>
    </source>
</evidence>
<keyword evidence="4" id="KW-0337">GPI-anchor biosynthesis</keyword>